<evidence type="ECO:0000313" key="3">
    <source>
        <dbReference type="Proteomes" id="UP000317715"/>
    </source>
</evidence>
<reference evidence="2 3" key="1">
    <citation type="submission" date="2019-06" db="EMBL/GenBank/DDBJ databases">
        <title>Whole genome shotgun sequence of Paenarthrobacter aurescens NBRC 12136.</title>
        <authorList>
            <person name="Hosoyama A."/>
            <person name="Uohara A."/>
            <person name="Ohji S."/>
            <person name="Ichikawa N."/>
        </authorList>
    </citation>
    <scope>NUCLEOTIDE SEQUENCE [LARGE SCALE GENOMIC DNA]</scope>
    <source>
        <strain evidence="2 3">NBRC 12136</strain>
    </source>
</reference>
<dbReference type="AlphaFoldDB" id="A0A4Y3N7Y7"/>
<dbReference type="InterPro" id="IPR015943">
    <property type="entry name" value="WD40/YVTN_repeat-like_dom_sf"/>
</dbReference>
<proteinExistence type="predicted"/>
<dbReference type="InterPro" id="IPR006311">
    <property type="entry name" value="TAT_signal"/>
</dbReference>
<sequence length="671" mass="69950">MSTFAINRRQLLQTGGIGGLAAALSAMSSGAAQAAPGRQTTGAPQITDLGPAVVQFSLMSSLLVGDTVYIGSRNLNPVRVIGYHLPTGTITSRTDLGSGYSIQALAADSTGRYLYAGVLRDGIDGKPNLYRWDLSTPNAPAVGVGETGDRDIRALAVAPDGKVYLAGGGLTTNAPSLWEFDPATNAMTSWGIPDPGATIAQAVAATASHVYFGTGSTLGGGNGSSPGRLFAFDRTTKTSTNILPAEVATGVSVTSLSVLNGQLGVGVKGPGKSVLINLANHAQYTIIAKTGVMFRQLGNDVFFVKEPGVWSYNMVTKKITQILTEDVGAMWGLDVYGSKALTVSSYDVIEIDPVAKTAVKHDLQQAGAPGGPQLCMGLAAGAGDVYVGGTGTIARHQLATEQVSYLRATGEAKDAVMVGGVLYTGQYNSRGIYAYDPATGQLPYQVAALPAGQNRPLDVCWDAVNGLVIAGAQNDTGGGGCFAAYKPSTTQVITKVNPIDALQMVRAVATKDGVAYLGGDNIYATGPRSTVVAWDPVANQELWRLDPGQPQGIAAMAIHGKFLYGMSRKAAGLFVIDLDTRQVVHRGDLSAVCTDFGALQVSRGMVYGVSDTTVFRIDPITFAASVVVADINGGWYSGPHITADEDGLLYTLRGPNLVRIDDQQAMQTMRR</sequence>
<dbReference type="RefSeq" id="WP_141280623.1">
    <property type="nucleotide sequence ID" value="NZ_BAAAWK010000001.1"/>
</dbReference>
<keyword evidence="1" id="KW-0732">Signal</keyword>
<dbReference type="GeneID" id="97302452"/>
<dbReference type="InterPro" id="IPR015915">
    <property type="entry name" value="Kelch-typ_b-propeller"/>
</dbReference>
<comment type="caution">
    <text evidence="2">The sequence shown here is derived from an EMBL/GenBank/DDBJ whole genome shotgun (WGS) entry which is preliminary data.</text>
</comment>
<evidence type="ECO:0000256" key="1">
    <source>
        <dbReference type="SAM" id="SignalP"/>
    </source>
</evidence>
<dbReference type="OrthoDB" id="3904067at2"/>
<feature type="chain" id="PRO_5021272356" evidence="1">
    <location>
        <begin position="35"/>
        <end position="671"/>
    </location>
</feature>
<dbReference type="PROSITE" id="PS51318">
    <property type="entry name" value="TAT"/>
    <property type="match status" value="1"/>
</dbReference>
<name>A0A4Y3N7Y7_PAEAU</name>
<feature type="signal peptide" evidence="1">
    <location>
        <begin position="1"/>
        <end position="34"/>
    </location>
</feature>
<organism evidence="2 3">
    <name type="scientific">Paenarthrobacter aurescens</name>
    <name type="common">Arthrobacter aurescens</name>
    <dbReference type="NCBI Taxonomy" id="43663"/>
    <lineage>
        <taxon>Bacteria</taxon>
        <taxon>Bacillati</taxon>
        <taxon>Actinomycetota</taxon>
        <taxon>Actinomycetes</taxon>
        <taxon>Micrococcales</taxon>
        <taxon>Micrococcaceae</taxon>
        <taxon>Paenarthrobacter</taxon>
    </lineage>
</organism>
<dbReference type="Proteomes" id="UP000317715">
    <property type="component" value="Unassembled WGS sequence"/>
</dbReference>
<dbReference type="Gene3D" id="2.130.10.10">
    <property type="entry name" value="YVTN repeat-like/Quinoprotein amine dehydrogenase"/>
    <property type="match status" value="1"/>
</dbReference>
<dbReference type="Gene3D" id="2.120.10.80">
    <property type="entry name" value="Kelch-type beta propeller"/>
    <property type="match status" value="1"/>
</dbReference>
<protein>
    <submittedName>
        <fullName evidence="2">Uncharacterized protein</fullName>
    </submittedName>
</protein>
<dbReference type="EMBL" id="BJMD01000001">
    <property type="protein sequence ID" value="GEB17327.1"/>
    <property type="molecule type" value="Genomic_DNA"/>
</dbReference>
<evidence type="ECO:0000313" key="2">
    <source>
        <dbReference type="EMBL" id="GEB17327.1"/>
    </source>
</evidence>
<dbReference type="SUPFAM" id="SSF101908">
    <property type="entry name" value="Putative isomerase YbhE"/>
    <property type="match status" value="1"/>
</dbReference>
<accession>A0A4Y3N7Y7</accession>
<dbReference type="InterPro" id="IPR011047">
    <property type="entry name" value="Quinoprotein_ADH-like_sf"/>
</dbReference>
<gene>
    <name evidence="2" type="ORF">AAU01_00820</name>
</gene>
<keyword evidence="3" id="KW-1185">Reference proteome</keyword>
<dbReference type="SUPFAM" id="SSF50998">
    <property type="entry name" value="Quinoprotein alcohol dehydrogenase-like"/>
    <property type="match status" value="1"/>
</dbReference>